<dbReference type="GO" id="GO:0046654">
    <property type="term" value="P:tetrahydrofolate biosynthetic process"/>
    <property type="evidence" value="ECO:0007669"/>
    <property type="project" value="UniProtKB-UniPathway"/>
</dbReference>
<dbReference type="Pfam" id="PF01288">
    <property type="entry name" value="HPPK"/>
    <property type="match status" value="1"/>
</dbReference>
<evidence type="ECO:0000256" key="2">
    <source>
        <dbReference type="ARBA" id="ARBA00005810"/>
    </source>
</evidence>
<keyword evidence="5" id="KW-0808">Transferase</keyword>
<evidence type="ECO:0000313" key="15">
    <source>
        <dbReference type="Proteomes" id="UP000322214"/>
    </source>
</evidence>
<dbReference type="STRING" id="980251.GCA_001642875_03725"/>
<keyword evidence="7" id="KW-0418">Kinase</keyword>
<dbReference type="GO" id="GO:0005524">
    <property type="term" value="F:ATP binding"/>
    <property type="evidence" value="ECO:0007669"/>
    <property type="project" value="UniProtKB-KW"/>
</dbReference>
<dbReference type="AlphaFoldDB" id="A0A5B9P3Y4"/>
<dbReference type="InterPro" id="IPR035907">
    <property type="entry name" value="Hppk_sf"/>
</dbReference>
<dbReference type="KEGG" id="mff:MFFC18_00360"/>
<dbReference type="GO" id="GO:0016301">
    <property type="term" value="F:kinase activity"/>
    <property type="evidence" value="ECO:0007669"/>
    <property type="project" value="UniProtKB-KW"/>
</dbReference>
<dbReference type="GO" id="GO:0046656">
    <property type="term" value="P:folic acid biosynthetic process"/>
    <property type="evidence" value="ECO:0007669"/>
    <property type="project" value="UniProtKB-KW"/>
</dbReference>
<comment type="similarity">
    <text evidence="2">Belongs to the HPPK family.</text>
</comment>
<keyword evidence="9" id="KW-0289">Folate biosynthesis</keyword>
<reference evidence="14 15" key="1">
    <citation type="submission" date="2019-08" db="EMBL/GenBank/DDBJ databases">
        <title>Deep-cultivation of Planctomycetes and their phenomic and genomic characterization uncovers novel biology.</title>
        <authorList>
            <person name="Wiegand S."/>
            <person name="Jogler M."/>
            <person name="Boedeker C."/>
            <person name="Pinto D."/>
            <person name="Vollmers J."/>
            <person name="Rivas-Marin E."/>
            <person name="Kohn T."/>
            <person name="Peeters S.H."/>
            <person name="Heuer A."/>
            <person name="Rast P."/>
            <person name="Oberbeckmann S."/>
            <person name="Bunk B."/>
            <person name="Jeske O."/>
            <person name="Meyerdierks A."/>
            <person name="Storesund J.E."/>
            <person name="Kallscheuer N."/>
            <person name="Luecker S."/>
            <person name="Lage O.M."/>
            <person name="Pohl T."/>
            <person name="Merkel B.J."/>
            <person name="Hornburger P."/>
            <person name="Mueller R.-W."/>
            <person name="Bruemmer F."/>
            <person name="Labrenz M."/>
            <person name="Spormann A.M."/>
            <person name="Op den Camp H."/>
            <person name="Overmann J."/>
            <person name="Amann R."/>
            <person name="Jetten M.S.M."/>
            <person name="Mascher T."/>
            <person name="Medema M.H."/>
            <person name="Devos D.P."/>
            <person name="Kaster A.-K."/>
            <person name="Ovreas L."/>
            <person name="Rohde M."/>
            <person name="Galperin M.Y."/>
            <person name="Jogler C."/>
        </authorList>
    </citation>
    <scope>NUCLEOTIDE SEQUENCE [LARGE SCALE GENOMIC DNA]</scope>
    <source>
        <strain evidence="14 15">FC18</strain>
    </source>
</reference>
<protein>
    <recommendedName>
        <fullName evidence="4">2-amino-4-hydroxy-6-hydroxymethyldihydropteridine pyrophosphokinase</fullName>
        <ecNumber evidence="3">2.7.6.3</ecNumber>
    </recommendedName>
    <alternativeName>
        <fullName evidence="11">6-hydroxymethyl-7,8-dihydropterin pyrophosphokinase</fullName>
    </alternativeName>
    <alternativeName>
        <fullName evidence="12">7,8-dihydro-6-hydroxymethylpterin-pyrophosphokinase</fullName>
    </alternativeName>
</protein>
<dbReference type="Proteomes" id="UP000322214">
    <property type="component" value="Chromosome"/>
</dbReference>
<dbReference type="Gene3D" id="3.30.70.560">
    <property type="entry name" value="7,8-Dihydro-6-hydroxymethylpterin-pyrophosphokinase HPPK"/>
    <property type="match status" value="1"/>
</dbReference>
<evidence type="ECO:0000256" key="3">
    <source>
        <dbReference type="ARBA" id="ARBA00013253"/>
    </source>
</evidence>
<keyword evidence="6" id="KW-0547">Nucleotide-binding</keyword>
<evidence type="ECO:0000256" key="10">
    <source>
        <dbReference type="ARBA" id="ARBA00029409"/>
    </source>
</evidence>
<dbReference type="OrthoDB" id="9808041at2"/>
<evidence type="ECO:0000256" key="7">
    <source>
        <dbReference type="ARBA" id="ARBA00022777"/>
    </source>
</evidence>
<dbReference type="PANTHER" id="PTHR43071:SF1">
    <property type="entry name" value="2-AMINO-4-HYDROXY-6-HYDROXYMETHYLDIHYDROPTERIDINE PYROPHOSPHOKINASE"/>
    <property type="match status" value="1"/>
</dbReference>
<evidence type="ECO:0000256" key="12">
    <source>
        <dbReference type="ARBA" id="ARBA00033413"/>
    </source>
</evidence>
<name>A0A5B9P3Y4_9BACT</name>
<dbReference type="NCBIfam" id="TIGR01498">
    <property type="entry name" value="folK"/>
    <property type="match status" value="1"/>
</dbReference>
<dbReference type="EC" id="2.7.6.3" evidence="3"/>
<evidence type="ECO:0000256" key="8">
    <source>
        <dbReference type="ARBA" id="ARBA00022840"/>
    </source>
</evidence>
<dbReference type="UniPathway" id="UPA00077">
    <property type="reaction ID" value="UER00155"/>
</dbReference>
<organism evidence="14 15">
    <name type="scientific">Mariniblastus fucicola</name>
    <dbReference type="NCBI Taxonomy" id="980251"/>
    <lineage>
        <taxon>Bacteria</taxon>
        <taxon>Pseudomonadati</taxon>
        <taxon>Planctomycetota</taxon>
        <taxon>Planctomycetia</taxon>
        <taxon>Pirellulales</taxon>
        <taxon>Pirellulaceae</taxon>
        <taxon>Mariniblastus</taxon>
    </lineage>
</organism>
<dbReference type="InterPro" id="IPR000550">
    <property type="entry name" value="Hppk"/>
</dbReference>
<dbReference type="EMBL" id="CP042912">
    <property type="protein sequence ID" value="QEG20189.1"/>
    <property type="molecule type" value="Genomic_DNA"/>
</dbReference>
<proteinExistence type="inferred from homology"/>
<dbReference type="CDD" id="cd00483">
    <property type="entry name" value="HPPK"/>
    <property type="match status" value="1"/>
</dbReference>
<accession>A0A5B9P3Y4</accession>
<keyword evidence="8" id="KW-0067">ATP-binding</keyword>
<keyword evidence="15" id="KW-1185">Reference proteome</keyword>
<sequence>MFFRRFFFSSLNLTMNQSSPKKAEALIAFGANQGDAESTLRKTVESLQNAPQILELKCSQAVRTKAITGQSTDDSASQSEYLNAAIRVLTTWNPGELHRAMIEIEKEFGRERDEHWAPRTIDLDLLIFGDQQIRSKELTVPHPRMSFRRFVLEPALDVAADMVHPESGMTLQQLVDHLEKPTQNIVLATNDASFADAVVANVPSTVHVASTVNAFMTEAVNAKLVVAYFNQTNLDEETEKLTRFAYNFAGPTLRLDETLGDVHATREILAAIDAMQ</sequence>
<dbReference type="GO" id="GO:0003848">
    <property type="term" value="F:2-amino-4-hydroxy-6-hydroxymethyldihydropteridine diphosphokinase activity"/>
    <property type="evidence" value="ECO:0007669"/>
    <property type="project" value="UniProtKB-EC"/>
</dbReference>
<evidence type="ECO:0000256" key="1">
    <source>
        <dbReference type="ARBA" id="ARBA00005051"/>
    </source>
</evidence>
<evidence type="ECO:0000256" key="5">
    <source>
        <dbReference type="ARBA" id="ARBA00022679"/>
    </source>
</evidence>
<evidence type="ECO:0000259" key="13">
    <source>
        <dbReference type="PROSITE" id="PS00794"/>
    </source>
</evidence>
<evidence type="ECO:0000256" key="9">
    <source>
        <dbReference type="ARBA" id="ARBA00022909"/>
    </source>
</evidence>
<evidence type="ECO:0000256" key="4">
    <source>
        <dbReference type="ARBA" id="ARBA00016218"/>
    </source>
</evidence>
<comment type="pathway">
    <text evidence="1">Cofactor biosynthesis; tetrahydrofolate biosynthesis; 2-amino-4-hydroxy-6-hydroxymethyl-7,8-dihydropteridine diphosphate from 7,8-dihydroneopterin triphosphate: step 4/4.</text>
</comment>
<evidence type="ECO:0000256" key="6">
    <source>
        <dbReference type="ARBA" id="ARBA00022741"/>
    </source>
</evidence>
<evidence type="ECO:0000313" key="14">
    <source>
        <dbReference type="EMBL" id="QEG20189.1"/>
    </source>
</evidence>
<evidence type="ECO:0000256" key="11">
    <source>
        <dbReference type="ARBA" id="ARBA00029766"/>
    </source>
</evidence>
<dbReference type="SUPFAM" id="SSF55083">
    <property type="entry name" value="6-hydroxymethyl-7,8-dihydropterin pyrophosphokinase, HPPK"/>
    <property type="match status" value="1"/>
</dbReference>
<dbReference type="PANTHER" id="PTHR43071">
    <property type="entry name" value="2-AMINO-4-HYDROXY-6-HYDROXYMETHYLDIHYDROPTERIDINE PYROPHOSPHOKINASE"/>
    <property type="match status" value="1"/>
</dbReference>
<dbReference type="PROSITE" id="PS00794">
    <property type="entry name" value="HPPK"/>
    <property type="match status" value="1"/>
</dbReference>
<feature type="domain" description="7,8-dihydro-6-hydroxymethylpterin-pyrophosphokinase" evidence="13">
    <location>
        <begin position="115"/>
        <end position="126"/>
    </location>
</feature>
<comment type="function">
    <text evidence="10">Catalyzes the transfer of pyrophosphate from adenosine triphosphate (ATP) to 6-hydroxymethyl-7,8-dihydropterin, an enzymatic step in folate biosynthesis pathway.</text>
</comment>
<gene>
    <name evidence="14" type="primary">sulD</name>
    <name evidence="14" type="ORF">MFFC18_00360</name>
</gene>